<reference evidence="2 3" key="1">
    <citation type="submission" date="2016-10" db="EMBL/GenBank/DDBJ databases">
        <authorList>
            <person name="de Groot N.N."/>
        </authorList>
    </citation>
    <scope>NUCLEOTIDE SEQUENCE [LARGE SCALE GENOMIC DNA]</scope>
    <source>
        <strain evidence="2 3">DSM 23581</strain>
    </source>
</reference>
<name>A0A1H3VZC4_9FLAO</name>
<keyword evidence="3" id="KW-1185">Reference proteome</keyword>
<keyword evidence="1" id="KW-1133">Transmembrane helix</keyword>
<feature type="transmembrane region" description="Helical" evidence="1">
    <location>
        <begin position="301"/>
        <end position="327"/>
    </location>
</feature>
<evidence type="ECO:0000313" key="2">
    <source>
        <dbReference type="EMBL" id="SDZ79554.1"/>
    </source>
</evidence>
<feature type="transmembrane region" description="Helical" evidence="1">
    <location>
        <begin position="168"/>
        <end position="188"/>
    </location>
</feature>
<feature type="transmembrane region" description="Helical" evidence="1">
    <location>
        <begin position="200"/>
        <end position="220"/>
    </location>
</feature>
<gene>
    <name evidence="2" type="ORF">SAMN05421540_101330</name>
</gene>
<feature type="transmembrane region" description="Helical" evidence="1">
    <location>
        <begin position="104"/>
        <end position="134"/>
    </location>
</feature>
<feature type="transmembrane region" description="Helical" evidence="1">
    <location>
        <begin position="374"/>
        <end position="398"/>
    </location>
</feature>
<accession>A0A1H3VZC4</accession>
<keyword evidence="1" id="KW-0812">Transmembrane</keyword>
<feature type="transmembrane region" description="Helical" evidence="1">
    <location>
        <begin position="278"/>
        <end position="295"/>
    </location>
</feature>
<dbReference type="Proteomes" id="UP000198820">
    <property type="component" value="Unassembled WGS sequence"/>
</dbReference>
<dbReference type="RefSeq" id="WP_093238509.1">
    <property type="nucleotide sequence ID" value="NZ_FNQF01000001.1"/>
</dbReference>
<dbReference type="EMBL" id="FNQF01000001">
    <property type="protein sequence ID" value="SDZ79554.1"/>
    <property type="molecule type" value="Genomic_DNA"/>
</dbReference>
<keyword evidence="1" id="KW-0472">Membrane</keyword>
<dbReference type="InterPro" id="IPR043742">
    <property type="entry name" value="DUF5687"/>
</dbReference>
<feature type="transmembrane region" description="Helical" evidence="1">
    <location>
        <begin position="419"/>
        <end position="439"/>
    </location>
</feature>
<proteinExistence type="predicted"/>
<feature type="transmembrane region" description="Helical" evidence="1">
    <location>
        <begin position="140"/>
        <end position="161"/>
    </location>
</feature>
<evidence type="ECO:0008006" key="4">
    <source>
        <dbReference type="Google" id="ProtNLM"/>
    </source>
</evidence>
<protein>
    <recommendedName>
        <fullName evidence="4">ABC-2 type transport system permease protein</fullName>
    </recommendedName>
</protein>
<dbReference type="STRING" id="908615.SAMN05421540_101330"/>
<dbReference type="Pfam" id="PF18940">
    <property type="entry name" value="DUF5687"/>
    <property type="match status" value="1"/>
</dbReference>
<evidence type="ECO:0000256" key="1">
    <source>
        <dbReference type="SAM" id="Phobius"/>
    </source>
</evidence>
<sequence length="491" mass="56475">MKIRNFVSLEWKQFSRSSYFQKGLAIKILLAFGALYFLAMAIFLGIGVVFGLEEAFPEKDPFKVLNNYLIYYVLGDLAFRYFLQQLPVMNIKPLLILPIKRSAVVRFLLFKTNLSFFNILPMFFFVPIAGVLLFKSYDVIGTLVWLLSFICIGFSINYANFLINKTKVYFFIILGLVATLLALNFYGIIDIASYFGTAFYAIYTDLYWILIPMILLYLLFKINYNFIFKQFYIDGAIVEKASDVKSYNLSFLDRFGKLSIFLKNDVKMILRNARPKQVLLTSFFFLFYGLIFYTQDMYSEIPVILAFASMFITGGFLLTFGQLVPSWDSEYYKLMMSQNIPYRQYLESKLYLMIFATLISTILSLPYLYFGWDIYAMILAGGLFNIGLNTFITLYGGALNRVPVELNQKAKAFSNTNGFSPAQLLISLPKIFGPMLLFYIPYKLISFDAGLIVLGLSGVVGLLLKNVFLNKIEKVYQKGKYKTIAAFDEKK</sequence>
<evidence type="ECO:0000313" key="3">
    <source>
        <dbReference type="Proteomes" id="UP000198820"/>
    </source>
</evidence>
<feature type="transmembrane region" description="Helical" evidence="1">
    <location>
        <begin position="24"/>
        <end position="52"/>
    </location>
</feature>
<feature type="transmembrane region" description="Helical" evidence="1">
    <location>
        <begin position="348"/>
        <end position="368"/>
    </location>
</feature>
<feature type="transmembrane region" description="Helical" evidence="1">
    <location>
        <begin position="445"/>
        <end position="464"/>
    </location>
</feature>
<dbReference type="AlphaFoldDB" id="A0A1H3VZC4"/>
<organism evidence="2 3">
    <name type="scientific">Psychroflexus halocasei</name>
    <dbReference type="NCBI Taxonomy" id="908615"/>
    <lineage>
        <taxon>Bacteria</taxon>
        <taxon>Pseudomonadati</taxon>
        <taxon>Bacteroidota</taxon>
        <taxon>Flavobacteriia</taxon>
        <taxon>Flavobacteriales</taxon>
        <taxon>Flavobacteriaceae</taxon>
        <taxon>Psychroflexus</taxon>
    </lineage>
</organism>
<feature type="transmembrane region" description="Helical" evidence="1">
    <location>
        <begin position="64"/>
        <end position="83"/>
    </location>
</feature>